<dbReference type="SUPFAM" id="SSF50630">
    <property type="entry name" value="Acid proteases"/>
    <property type="match status" value="1"/>
</dbReference>
<dbReference type="Gene3D" id="2.40.70.10">
    <property type="entry name" value="Acid Proteases"/>
    <property type="match status" value="1"/>
</dbReference>
<dbReference type="VEuPathDB" id="VectorBase:PPAI008951"/>
<dbReference type="VEuPathDB" id="VectorBase:PPAPM1_002988"/>
<dbReference type="GO" id="GO:0006508">
    <property type="term" value="P:proteolysis"/>
    <property type="evidence" value="ECO:0007669"/>
    <property type="project" value="InterPro"/>
</dbReference>
<dbReference type="Proteomes" id="UP000092462">
    <property type="component" value="Unassembled WGS sequence"/>
</dbReference>
<protein>
    <submittedName>
        <fullName evidence="1">Uncharacterized protein</fullName>
    </submittedName>
</protein>
<organism evidence="1 2">
    <name type="scientific">Phlebotomus papatasi</name>
    <name type="common">Sandfly</name>
    <dbReference type="NCBI Taxonomy" id="29031"/>
    <lineage>
        <taxon>Eukaryota</taxon>
        <taxon>Metazoa</taxon>
        <taxon>Ecdysozoa</taxon>
        <taxon>Arthropoda</taxon>
        <taxon>Hexapoda</taxon>
        <taxon>Insecta</taxon>
        <taxon>Pterygota</taxon>
        <taxon>Neoptera</taxon>
        <taxon>Endopterygota</taxon>
        <taxon>Diptera</taxon>
        <taxon>Nematocera</taxon>
        <taxon>Psychodoidea</taxon>
        <taxon>Psychodidae</taxon>
        <taxon>Phlebotomus</taxon>
        <taxon>Phlebotomus</taxon>
    </lineage>
</organism>
<sequence length="402" mass="44510">MSANPKKTKYVSFGCDPGSLHILLANSIIEEVAAFRYLGVQIDNRLKFESHVTDLATRLAALTGALRRNLNGSVSQQTRRAIYHSMYQSILSYGAMIYKELRSEFNEKMLQASKAKAAEILRDTTSLPISAPITTSTTFTQAQQNNNTTVTIAQNPLVIPTTSPAVNGTQQQQYFPYAYMFPGLGNTGMPLYWKSVQCHSKRTCLQCGNKHHTLLHFTKGEKKETPESNNLHTNTENNQEEVTETINLHTTSTSPLFPTALIKVQNQTGAWTLMRALLDTGSGDTFITEAAAQELRLPRKKVIASIKAIGDTVANTTKHEVQILMTPRFPSTFKATTNAFVLPTLTGLLPASKIKSSQTKGFSVDNIMLADPHFDTPANIDLILGTRKFSFMFDMIEHRSTS</sequence>
<evidence type="ECO:0000313" key="2">
    <source>
        <dbReference type="Proteomes" id="UP000092462"/>
    </source>
</evidence>
<proteinExistence type="predicted"/>
<dbReference type="InterPro" id="IPR021109">
    <property type="entry name" value="Peptidase_aspartic_dom_sf"/>
</dbReference>
<dbReference type="EnsemblMetazoa" id="PPAI008951-RA">
    <property type="protein sequence ID" value="PPAI008951-PA"/>
    <property type="gene ID" value="PPAI008951"/>
</dbReference>
<reference evidence="1" key="1">
    <citation type="submission" date="2022-08" db="UniProtKB">
        <authorList>
            <consortium name="EnsemblMetazoa"/>
        </authorList>
    </citation>
    <scope>IDENTIFICATION</scope>
    <source>
        <strain evidence="1">Israel</strain>
    </source>
</reference>
<accession>A0A1B0DL07</accession>
<dbReference type="AlphaFoldDB" id="A0A1B0DL07"/>
<dbReference type="PANTHER" id="PTHR47331:SF5">
    <property type="entry name" value="RIBONUCLEASE H"/>
    <property type="match status" value="1"/>
</dbReference>
<dbReference type="PROSITE" id="PS50175">
    <property type="entry name" value="ASP_PROT_RETROV"/>
    <property type="match status" value="1"/>
</dbReference>
<name>A0A1B0DL07_PHLPP</name>
<dbReference type="GO" id="GO:0004190">
    <property type="term" value="F:aspartic-type endopeptidase activity"/>
    <property type="evidence" value="ECO:0007669"/>
    <property type="project" value="InterPro"/>
</dbReference>
<dbReference type="EMBL" id="AJVK01068862">
    <property type="status" value="NOT_ANNOTATED_CDS"/>
    <property type="molecule type" value="Genomic_DNA"/>
</dbReference>
<evidence type="ECO:0000313" key="1">
    <source>
        <dbReference type="EnsemblMetazoa" id="PPAI008951-PA"/>
    </source>
</evidence>
<dbReference type="InterPro" id="IPR001995">
    <property type="entry name" value="Peptidase_A2_cat"/>
</dbReference>
<dbReference type="PANTHER" id="PTHR47331">
    <property type="entry name" value="PHD-TYPE DOMAIN-CONTAINING PROTEIN"/>
    <property type="match status" value="1"/>
</dbReference>
<keyword evidence="2" id="KW-1185">Reference proteome</keyword>